<evidence type="ECO:0000313" key="5">
    <source>
        <dbReference type="EMBL" id="NDJ96597.1"/>
    </source>
</evidence>
<dbReference type="EMBL" id="GHBR01001306">
    <property type="protein sequence ID" value="NDJ96597.1"/>
    <property type="molecule type" value="Transcribed_RNA"/>
</dbReference>
<evidence type="ECO:0000256" key="1">
    <source>
        <dbReference type="PROSITE-ProRule" id="PRU00117"/>
    </source>
</evidence>
<dbReference type="SUPFAM" id="SSF54791">
    <property type="entry name" value="Eukaryotic type KH-domain (KH-domain type I)"/>
    <property type="match status" value="1"/>
</dbReference>
<name>A0A6B2FYZ5_MYXSQ</name>
<feature type="region of interest" description="Disordered" evidence="2">
    <location>
        <begin position="19"/>
        <end position="42"/>
    </location>
</feature>
<sequence>MIFLAYFFLLLRQRYSRSPASSTFNSPYPTPSNRLDGPSRTTQVSIPSKYVGPILGPSGANIKRIRLMSGCRVELEDPIANCSLRIIVLTGSDKQINDAEFYMQEIIREEDRNRRIKN</sequence>
<dbReference type="InterPro" id="IPR004087">
    <property type="entry name" value="KH_dom"/>
</dbReference>
<feature type="domain" description="K Homology" evidence="4">
    <location>
        <begin position="38"/>
        <end position="108"/>
    </location>
</feature>
<proteinExistence type="predicted"/>
<dbReference type="Pfam" id="PF00013">
    <property type="entry name" value="KH_1"/>
    <property type="match status" value="1"/>
</dbReference>
<dbReference type="InterPro" id="IPR036612">
    <property type="entry name" value="KH_dom_type_1_sf"/>
</dbReference>
<dbReference type="GO" id="GO:1990904">
    <property type="term" value="C:ribonucleoprotein complex"/>
    <property type="evidence" value="ECO:0007669"/>
    <property type="project" value="UniProtKB-KW"/>
</dbReference>
<evidence type="ECO:0000256" key="2">
    <source>
        <dbReference type="SAM" id="MobiDB-lite"/>
    </source>
</evidence>
<dbReference type="GO" id="GO:0003723">
    <property type="term" value="F:RNA binding"/>
    <property type="evidence" value="ECO:0007669"/>
    <property type="project" value="UniProtKB-UniRule"/>
</dbReference>
<dbReference type="Gene3D" id="3.30.1370.10">
    <property type="entry name" value="K Homology domain, type 1"/>
    <property type="match status" value="1"/>
</dbReference>
<evidence type="ECO:0000256" key="3">
    <source>
        <dbReference type="SAM" id="SignalP"/>
    </source>
</evidence>
<feature type="chain" id="PRO_5025392192" evidence="3">
    <location>
        <begin position="17"/>
        <end position="118"/>
    </location>
</feature>
<accession>A0A6B2FYZ5</accession>
<dbReference type="PROSITE" id="PS50084">
    <property type="entry name" value="KH_TYPE_1"/>
    <property type="match status" value="1"/>
</dbReference>
<evidence type="ECO:0000259" key="4">
    <source>
        <dbReference type="SMART" id="SM00322"/>
    </source>
</evidence>
<protein>
    <submittedName>
        <fullName evidence="5">Heterogeneous nuclear ribonucleoprotein K (Trinotate prediction)</fullName>
    </submittedName>
</protein>
<dbReference type="AlphaFoldDB" id="A0A6B2FYZ5"/>
<reference evidence="5" key="1">
    <citation type="submission" date="2018-11" db="EMBL/GenBank/DDBJ databases">
        <title>Myxobolus squamalis genome and transcriptome.</title>
        <authorList>
            <person name="Yahalomi D."/>
            <person name="Atkinson S.D."/>
            <person name="Neuhof M."/>
            <person name="Chang E.S."/>
            <person name="Philippe H."/>
            <person name="Cartwright P."/>
            <person name="Bartholomew J.L."/>
            <person name="Huchon D."/>
        </authorList>
    </citation>
    <scope>NUCLEOTIDE SEQUENCE</scope>
    <source>
        <strain evidence="5">71B08</strain>
        <tissue evidence="5">Whole</tissue>
    </source>
</reference>
<dbReference type="SMART" id="SM00322">
    <property type="entry name" value="KH"/>
    <property type="match status" value="1"/>
</dbReference>
<feature type="signal peptide" evidence="3">
    <location>
        <begin position="1"/>
        <end position="16"/>
    </location>
</feature>
<organism evidence="5">
    <name type="scientific">Myxobolus squamalis</name>
    <name type="common">Myxosporean</name>
    <dbReference type="NCBI Taxonomy" id="59785"/>
    <lineage>
        <taxon>Eukaryota</taxon>
        <taxon>Metazoa</taxon>
        <taxon>Cnidaria</taxon>
        <taxon>Myxozoa</taxon>
        <taxon>Myxosporea</taxon>
        <taxon>Bivalvulida</taxon>
        <taxon>Platysporina</taxon>
        <taxon>Myxobolidae</taxon>
        <taxon>Myxobolus</taxon>
    </lineage>
</organism>
<keyword evidence="1" id="KW-0694">RNA-binding</keyword>
<keyword evidence="5" id="KW-0687">Ribonucleoprotein</keyword>
<dbReference type="InterPro" id="IPR004088">
    <property type="entry name" value="KH_dom_type_1"/>
</dbReference>
<keyword evidence="3" id="KW-0732">Signal</keyword>